<evidence type="ECO:0000313" key="2">
    <source>
        <dbReference type="Proteomes" id="UP000013070"/>
    </source>
</evidence>
<gene>
    <name evidence="1" type="ORF">F969_00080</name>
</gene>
<evidence type="ECO:0000313" key="1">
    <source>
        <dbReference type="EMBL" id="ENV00933.1"/>
    </source>
</evidence>
<dbReference type="PATRIC" id="fig|1217710.3.peg.70"/>
<keyword evidence="2" id="KW-1185">Reference proteome</keyword>
<dbReference type="Proteomes" id="UP000013070">
    <property type="component" value="Unassembled WGS sequence"/>
</dbReference>
<accession>N8X082</accession>
<dbReference type="RefSeq" id="WP_004788191.1">
    <property type="nucleotide sequence ID" value="NZ_KB849414.1"/>
</dbReference>
<reference evidence="1 2" key="1">
    <citation type="submission" date="2013-02" db="EMBL/GenBank/DDBJ databases">
        <title>The Genome Sequence of Acinetobacter sp. NIPH 899.</title>
        <authorList>
            <consortium name="The Broad Institute Genome Sequencing Platform"/>
            <consortium name="The Broad Institute Genome Sequencing Center for Infectious Disease"/>
            <person name="Cerqueira G."/>
            <person name="Feldgarden M."/>
            <person name="Courvalin P."/>
            <person name="Perichon B."/>
            <person name="Grillot-Courvalin C."/>
            <person name="Clermont D."/>
            <person name="Rocha E."/>
            <person name="Yoon E.-J."/>
            <person name="Nemec A."/>
            <person name="Walker B."/>
            <person name="Young S.K."/>
            <person name="Zeng Q."/>
            <person name="Gargeya S."/>
            <person name="Fitzgerald M."/>
            <person name="Haas B."/>
            <person name="Abouelleil A."/>
            <person name="Alvarado L."/>
            <person name="Arachchi H.M."/>
            <person name="Berlin A.M."/>
            <person name="Chapman S.B."/>
            <person name="Dewar J."/>
            <person name="Goldberg J."/>
            <person name="Griggs A."/>
            <person name="Gujja S."/>
            <person name="Hansen M."/>
            <person name="Howarth C."/>
            <person name="Imamovic A."/>
            <person name="Larimer J."/>
            <person name="McCowan C."/>
            <person name="Murphy C."/>
            <person name="Neiman D."/>
            <person name="Pearson M."/>
            <person name="Priest M."/>
            <person name="Roberts A."/>
            <person name="Saif S."/>
            <person name="Shea T."/>
            <person name="Sisk P."/>
            <person name="Sykes S."/>
            <person name="Wortman J."/>
            <person name="Nusbaum C."/>
            <person name="Birren B."/>
        </authorList>
    </citation>
    <scope>NUCLEOTIDE SEQUENCE [LARGE SCALE GENOMIC DNA]</scope>
    <source>
        <strain evidence="1 2">NIPH 899</strain>
    </source>
</reference>
<dbReference type="AlphaFoldDB" id="N8X082"/>
<dbReference type="HOGENOM" id="CLU_1033008_0_0_6"/>
<name>N8X082_9GAMM</name>
<protein>
    <submittedName>
        <fullName evidence="1">Uncharacterized protein</fullName>
    </submittedName>
</protein>
<proteinExistence type="predicted"/>
<sequence>MASYFEVTNDNNKIVIDDTYENLSFVHFSDVVTIQASDEQGVGSVGWQNISDGAYGKYQAYSRYYTFEEVGIINQKVPSYVGIRQVNAANPNEQSYTMVAALRAYATFNDPSTPVVGFYYRINSMELGAQYQMVSFTELENRIPSKEGLQIYNENRKLIFDAALGFLQVMDSQYHKRDVFSSAVESFPVYNSTLPELDYNRMYLIPRQRPYAMTGGTIITNFRQYVPRMRRDPVTGQLYVDLAMWGKTGGKRLQQYQYVFSFMVAYVQF</sequence>
<dbReference type="EMBL" id="APPE01000007">
    <property type="protein sequence ID" value="ENV00933.1"/>
    <property type="molecule type" value="Genomic_DNA"/>
</dbReference>
<organism evidence="1 2">
    <name type="scientific">Acinetobacter variabilis</name>
    <dbReference type="NCBI Taxonomy" id="70346"/>
    <lineage>
        <taxon>Bacteria</taxon>
        <taxon>Pseudomonadati</taxon>
        <taxon>Pseudomonadota</taxon>
        <taxon>Gammaproteobacteria</taxon>
        <taxon>Moraxellales</taxon>
        <taxon>Moraxellaceae</taxon>
        <taxon>Acinetobacter</taxon>
    </lineage>
</organism>
<comment type="caution">
    <text evidence="1">The sequence shown here is derived from an EMBL/GenBank/DDBJ whole genome shotgun (WGS) entry which is preliminary data.</text>
</comment>